<accession>A0A3P6PGN6</accession>
<proteinExistence type="predicted"/>
<evidence type="ECO:0000256" key="1">
    <source>
        <dbReference type="SAM" id="MobiDB-lite"/>
    </source>
</evidence>
<feature type="compositionally biased region" description="Basic and acidic residues" evidence="1">
    <location>
        <begin position="77"/>
        <end position="97"/>
    </location>
</feature>
<protein>
    <submittedName>
        <fullName evidence="2">Uncharacterized protein</fullName>
    </submittedName>
</protein>
<dbReference type="EMBL" id="UYRU01003484">
    <property type="protein sequence ID" value="VDK35892.1"/>
    <property type="molecule type" value="Genomic_DNA"/>
</dbReference>
<feature type="region of interest" description="Disordered" evidence="1">
    <location>
        <begin position="50"/>
        <end position="146"/>
    </location>
</feature>
<sequence>MAACPSVCTPLTSSPKAYNVTQAEAVAPEISTIDLHDSFPSTVLEVSTDDQSTLALEESETTQPANDSNFDSFKNVSLDEDRTTAEDERGRTYKETELTEFVGEEPGSDCPPDSSFLLSAPYPEVNGSSSVVDDLPTSPARDSIAT</sequence>
<reference evidence="2 3" key="1">
    <citation type="submission" date="2018-11" db="EMBL/GenBank/DDBJ databases">
        <authorList>
            <consortium name="Pathogen Informatics"/>
        </authorList>
    </citation>
    <scope>NUCLEOTIDE SEQUENCE [LARGE SCALE GENOMIC DNA]</scope>
</reference>
<organism evidence="2 3">
    <name type="scientific">Dibothriocephalus latus</name>
    <name type="common">Fish tapeworm</name>
    <name type="synonym">Diphyllobothrium latum</name>
    <dbReference type="NCBI Taxonomy" id="60516"/>
    <lineage>
        <taxon>Eukaryota</taxon>
        <taxon>Metazoa</taxon>
        <taxon>Spiralia</taxon>
        <taxon>Lophotrochozoa</taxon>
        <taxon>Platyhelminthes</taxon>
        <taxon>Cestoda</taxon>
        <taxon>Eucestoda</taxon>
        <taxon>Diphyllobothriidea</taxon>
        <taxon>Diphyllobothriidae</taxon>
        <taxon>Dibothriocephalus</taxon>
    </lineage>
</organism>
<evidence type="ECO:0000313" key="2">
    <source>
        <dbReference type="EMBL" id="VDK35892.1"/>
    </source>
</evidence>
<name>A0A3P6PGN6_DIBLA</name>
<gene>
    <name evidence="2" type="ORF">DILT_LOCUS723</name>
</gene>
<feature type="compositionally biased region" description="Polar residues" evidence="1">
    <location>
        <begin position="61"/>
        <end position="75"/>
    </location>
</feature>
<evidence type="ECO:0000313" key="3">
    <source>
        <dbReference type="Proteomes" id="UP000281553"/>
    </source>
</evidence>
<keyword evidence="3" id="KW-1185">Reference proteome</keyword>
<dbReference type="Proteomes" id="UP000281553">
    <property type="component" value="Unassembled WGS sequence"/>
</dbReference>
<dbReference type="AlphaFoldDB" id="A0A3P6PGN6"/>